<name>A0A4C1ZDE1_EUMVA</name>
<gene>
    <name evidence="1" type="ORF">EVAR_65562_1</name>
</gene>
<keyword evidence="2" id="KW-1185">Reference proteome</keyword>
<dbReference type="EMBL" id="BGZK01001691">
    <property type="protein sequence ID" value="GBP84637.1"/>
    <property type="molecule type" value="Genomic_DNA"/>
</dbReference>
<dbReference type="AlphaFoldDB" id="A0A4C1ZDE1"/>
<evidence type="ECO:0000313" key="1">
    <source>
        <dbReference type="EMBL" id="GBP84637.1"/>
    </source>
</evidence>
<sequence>MTVSFLCSGGDAPPQGLCFQNLNMRIHSYAHSNIFAEYYTSYVTDALYKQISKPKFSFWARRGKTVVALCVPFGVSPYRAALSSSPYTDREFLDSSVNIMRRAHDQSIGGGSAVWDLTIKRRPLRDRGVRYETCTALCE</sequence>
<comment type="caution">
    <text evidence="1">The sequence shown here is derived from an EMBL/GenBank/DDBJ whole genome shotgun (WGS) entry which is preliminary data.</text>
</comment>
<accession>A0A4C1ZDE1</accession>
<reference evidence="1 2" key="1">
    <citation type="journal article" date="2019" name="Commun. Biol.">
        <title>The bagworm genome reveals a unique fibroin gene that provides high tensile strength.</title>
        <authorList>
            <person name="Kono N."/>
            <person name="Nakamura H."/>
            <person name="Ohtoshi R."/>
            <person name="Tomita M."/>
            <person name="Numata K."/>
            <person name="Arakawa K."/>
        </authorList>
    </citation>
    <scope>NUCLEOTIDE SEQUENCE [LARGE SCALE GENOMIC DNA]</scope>
</reference>
<protein>
    <submittedName>
        <fullName evidence="1">Uncharacterized protein</fullName>
    </submittedName>
</protein>
<proteinExistence type="predicted"/>
<evidence type="ECO:0000313" key="2">
    <source>
        <dbReference type="Proteomes" id="UP000299102"/>
    </source>
</evidence>
<organism evidence="1 2">
    <name type="scientific">Eumeta variegata</name>
    <name type="common">Bagworm moth</name>
    <name type="synonym">Eumeta japonica</name>
    <dbReference type="NCBI Taxonomy" id="151549"/>
    <lineage>
        <taxon>Eukaryota</taxon>
        <taxon>Metazoa</taxon>
        <taxon>Ecdysozoa</taxon>
        <taxon>Arthropoda</taxon>
        <taxon>Hexapoda</taxon>
        <taxon>Insecta</taxon>
        <taxon>Pterygota</taxon>
        <taxon>Neoptera</taxon>
        <taxon>Endopterygota</taxon>
        <taxon>Lepidoptera</taxon>
        <taxon>Glossata</taxon>
        <taxon>Ditrysia</taxon>
        <taxon>Tineoidea</taxon>
        <taxon>Psychidae</taxon>
        <taxon>Oiketicinae</taxon>
        <taxon>Eumeta</taxon>
    </lineage>
</organism>
<dbReference type="Proteomes" id="UP000299102">
    <property type="component" value="Unassembled WGS sequence"/>
</dbReference>